<evidence type="ECO:0000313" key="1">
    <source>
        <dbReference type="EMBL" id="CAI9595128.1"/>
    </source>
</evidence>
<name>A0ABN9FI74_9NEOB</name>
<sequence>SKELQVEKPLFAFTLTPRPVPGEKLLSALQEWGNGHQIAVMSNSVEDTERRASIKNTKDLELVFKCVNSSNTGFLNEIEVYNALELLGLVVNNGGKEHIRKFM</sequence>
<reference evidence="1" key="1">
    <citation type="submission" date="2023-05" db="EMBL/GenBank/DDBJ databases">
        <authorList>
            <person name="Stuckert A."/>
        </authorList>
    </citation>
    <scope>NUCLEOTIDE SEQUENCE</scope>
</reference>
<organism evidence="1 2">
    <name type="scientific">Staurois parvus</name>
    <dbReference type="NCBI Taxonomy" id="386267"/>
    <lineage>
        <taxon>Eukaryota</taxon>
        <taxon>Metazoa</taxon>
        <taxon>Chordata</taxon>
        <taxon>Craniata</taxon>
        <taxon>Vertebrata</taxon>
        <taxon>Euteleostomi</taxon>
        <taxon>Amphibia</taxon>
        <taxon>Batrachia</taxon>
        <taxon>Anura</taxon>
        <taxon>Neobatrachia</taxon>
        <taxon>Ranoidea</taxon>
        <taxon>Ranidae</taxon>
        <taxon>Staurois</taxon>
    </lineage>
</organism>
<evidence type="ECO:0000313" key="2">
    <source>
        <dbReference type="Proteomes" id="UP001162483"/>
    </source>
</evidence>
<protein>
    <submittedName>
        <fullName evidence="1">Uncharacterized protein</fullName>
    </submittedName>
</protein>
<gene>
    <name evidence="1" type="ORF">SPARVUS_LOCUS11837310</name>
</gene>
<proteinExistence type="predicted"/>
<dbReference type="Proteomes" id="UP001162483">
    <property type="component" value="Unassembled WGS sequence"/>
</dbReference>
<accession>A0ABN9FI74</accession>
<feature type="non-terminal residue" evidence="1">
    <location>
        <position position="1"/>
    </location>
</feature>
<feature type="non-terminal residue" evidence="1">
    <location>
        <position position="103"/>
    </location>
</feature>
<dbReference type="EMBL" id="CATNWA010016753">
    <property type="protein sequence ID" value="CAI9595128.1"/>
    <property type="molecule type" value="Genomic_DNA"/>
</dbReference>
<keyword evidence="2" id="KW-1185">Reference proteome</keyword>
<comment type="caution">
    <text evidence="1">The sequence shown here is derived from an EMBL/GenBank/DDBJ whole genome shotgun (WGS) entry which is preliminary data.</text>
</comment>